<dbReference type="AlphaFoldDB" id="A0A1C2J3Y8"/>
<dbReference type="Proteomes" id="UP000095008">
    <property type="component" value="Unassembled WGS sequence"/>
</dbReference>
<reference evidence="1" key="1">
    <citation type="journal article" date="2016" name="Int. J. Mol. Sci.">
        <title>Comparative genomics of the extreme acidophile Acidithiobacillus thiooxidans reveals intraspecific divergence and niche adaptation.</title>
        <authorList>
            <person name="Zhang X."/>
            <person name="Feng X."/>
            <person name="Tao J."/>
            <person name="Ma L."/>
            <person name="Xiao Y."/>
            <person name="Liang Y."/>
            <person name="Liu X."/>
            <person name="Yin H."/>
        </authorList>
    </citation>
    <scope>NUCLEOTIDE SEQUENCE [LARGE SCALE GENOMIC DNA]</scope>
    <source>
        <strain evidence="1">DXS-W</strain>
    </source>
</reference>
<dbReference type="EMBL" id="LWRY01000160">
    <property type="protein sequence ID" value="OCX70597.1"/>
    <property type="molecule type" value="Genomic_DNA"/>
</dbReference>
<gene>
    <name evidence="1" type="ORF">A6M23_13750</name>
</gene>
<evidence type="ECO:0000313" key="1">
    <source>
        <dbReference type="EMBL" id="OCX70597.1"/>
    </source>
</evidence>
<dbReference type="OrthoDB" id="284878at2"/>
<proteinExistence type="predicted"/>
<dbReference type="RefSeq" id="WP_065974457.1">
    <property type="nucleotide sequence ID" value="NZ_JABBDW010000019.1"/>
</dbReference>
<dbReference type="GeneID" id="60696754"/>
<organism evidence="1 2">
    <name type="scientific">Acidithiobacillus thiooxidans</name>
    <name type="common">Thiobacillus thiooxidans</name>
    <dbReference type="NCBI Taxonomy" id="930"/>
    <lineage>
        <taxon>Bacteria</taxon>
        <taxon>Pseudomonadati</taxon>
        <taxon>Pseudomonadota</taxon>
        <taxon>Acidithiobacillia</taxon>
        <taxon>Acidithiobacillales</taxon>
        <taxon>Acidithiobacillaceae</taxon>
        <taxon>Acidithiobacillus</taxon>
    </lineage>
</organism>
<dbReference type="InterPro" id="IPR043519">
    <property type="entry name" value="NT_sf"/>
</dbReference>
<evidence type="ECO:0000313" key="2">
    <source>
        <dbReference type="Proteomes" id="UP000095008"/>
    </source>
</evidence>
<accession>A0A1C2J3Y8</accession>
<name>A0A1C2J3Y8_ACITH</name>
<comment type="caution">
    <text evidence="1">The sequence shown here is derived from an EMBL/GenBank/DDBJ whole genome shotgun (WGS) entry which is preliminary data.</text>
</comment>
<dbReference type="SUPFAM" id="SSF81301">
    <property type="entry name" value="Nucleotidyltransferase"/>
    <property type="match status" value="1"/>
</dbReference>
<protein>
    <submittedName>
        <fullName evidence="1">Uncharacterized protein</fullName>
    </submittedName>
</protein>
<dbReference type="Gene3D" id="3.30.460.40">
    <property type="match status" value="1"/>
</dbReference>
<sequence length="590" mass="64931">MEPEQEVPRPANKADMLQIIDALETRGVDYILIGGHALQLHGYMRATEDVDFLLPLDEINGSKVIDALSILPDQASLEMESSWFADGENIRVNDEIIVDLLFVAANGETYESLSGHIIDVEIDGHSIKTLDLEGLLKTKVSTREKDIADYRVLALAIHEINKRKALDKDLSASLTEDKSVSESSAKAITDAPAIPEQVMTRRCDMPTVLMERNNLVNAFVRVDEETKKARASAQHEVGDKEWKQGFSEEKQETARNILKEQGVGYETALKGELQGVALAETKVNGEPQQKLRVALQKGEDRILLSADLDSEFAQRLVAKLDTLSQSPQKGEITIGAFASPKERDGRHFVDHVATLKGPDGKEIPAVSGHFEQAKELSEQAKKPMLDAGITEKKILEPIADAAREKYFAGLVTEISGRLKEQGITMETGQSNNPAPRLEAHVQEPNGTWHSVGVWADKEGKLVGSVAVQRPDGEKDRIPVIFQDKVSQKGVPMLQAAGERSDGARVYVSMMPHEAKSGEKFISASFAEKHPEQELVRIEGRGGGLKPNKTAMEQGVRNRTVQLVKEKLGVNVLENARTQDRGKQEGMEIGR</sequence>
<keyword evidence="2" id="KW-1185">Reference proteome</keyword>